<dbReference type="Proteomes" id="UP000751190">
    <property type="component" value="Unassembled WGS sequence"/>
</dbReference>
<keyword evidence="2" id="KW-0963">Cytoplasm</keyword>
<dbReference type="PANTHER" id="PTHR22710">
    <property type="entry name" value="X-RAY RADIATION RESISTANCE ASSOCIATED PROTEIN 1 XRRA1"/>
    <property type="match status" value="1"/>
</dbReference>
<evidence type="ECO:0000313" key="7">
    <source>
        <dbReference type="Proteomes" id="UP000751190"/>
    </source>
</evidence>
<evidence type="ECO:0000313" key="6">
    <source>
        <dbReference type="EMBL" id="KAG8468732.1"/>
    </source>
</evidence>
<gene>
    <name evidence="6" type="ORF">KFE25_013815</name>
</gene>
<dbReference type="GO" id="GO:0005634">
    <property type="term" value="C:nucleus"/>
    <property type="evidence" value="ECO:0007669"/>
    <property type="project" value="TreeGrafter"/>
</dbReference>
<dbReference type="EMBL" id="JAGTXO010000004">
    <property type="protein sequence ID" value="KAG8468732.1"/>
    <property type="molecule type" value="Genomic_DNA"/>
</dbReference>
<feature type="region of interest" description="Disordered" evidence="5">
    <location>
        <begin position="544"/>
        <end position="564"/>
    </location>
</feature>
<evidence type="ECO:0000256" key="1">
    <source>
        <dbReference type="ARBA" id="ARBA00004496"/>
    </source>
</evidence>
<organism evidence="6 7">
    <name type="scientific">Diacronema lutheri</name>
    <name type="common">Unicellular marine alga</name>
    <name type="synonym">Monochrysis lutheri</name>
    <dbReference type="NCBI Taxonomy" id="2081491"/>
    <lineage>
        <taxon>Eukaryota</taxon>
        <taxon>Haptista</taxon>
        <taxon>Haptophyta</taxon>
        <taxon>Pavlovophyceae</taxon>
        <taxon>Pavlovales</taxon>
        <taxon>Pavlovaceae</taxon>
        <taxon>Diacronema</taxon>
    </lineage>
</organism>
<keyword evidence="7" id="KW-1185">Reference proteome</keyword>
<dbReference type="InterPro" id="IPR003591">
    <property type="entry name" value="Leu-rich_rpt_typical-subtyp"/>
</dbReference>
<comment type="subcellular location">
    <subcellularLocation>
        <location evidence="1">Cytoplasm</location>
    </subcellularLocation>
</comment>
<sequence>MAALGPGGFPPPPEGYEESARQVIGDWPALADDDIDPRDLRLPPGSYTPFAQGIANSLAARGGKGAKPTAMRVGAGEVHMEPPPKPVPRNQRTFIEVGATAKRVLPPVRRAQEAASLDGFMLLDACHVEDPADAVQAVLEGCNITRAVVEDLAFFTRLTHLDVGDNRLQLERLSGLPSLQELHIDCNGITAIDLPSGGFPRLEVLNLSYNGLSAEDVASLAQLACLRELDLTGNRLSRLPPDWTEFLELRKLTLDRNSIRSDAALNALATTPYLKELSLALNQIERLPAEAVENGGFGEVEVLNLAQNLIAHEDALVPLLQMRRLRSLSVWGNPFMRRGVPAAFDEVLSDRAVELTTAQPQQGPRASSYEHAVVLGLDAVVHSHRTAELAMRGSARAPPAPPHKRENPHIVQARAQIAHEAAQAASAIVSEVGSGGFFVTQAGAVRPGGNGGAQQAGEGAQPAAPRATLQELRDALLLSDEAEALIDSNIDVRTALNALKYALEHPLAEVDVDAPTHHQQTTTAFEASRRDKFVRARDPLNVGLRAAADGDGGGGGGKEGRARQQLARQAALERAIDAVPARLDALRRNLKVAEMSAAGRQPAVSGQGVASMQAMLSALNEHRAGQGSSVHGSEAQHADG</sequence>
<protein>
    <submittedName>
        <fullName evidence="6">Uncharacterized protein</fullName>
    </submittedName>
</protein>
<dbReference type="OrthoDB" id="1687175at2759"/>
<reference evidence="6" key="1">
    <citation type="submission" date="2021-05" db="EMBL/GenBank/DDBJ databases">
        <title>The genome of the haptophyte Pavlova lutheri (Diacronema luteri, Pavlovales) - a model for lipid biosynthesis in eukaryotic algae.</title>
        <authorList>
            <person name="Hulatt C.J."/>
            <person name="Posewitz M.C."/>
        </authorList>
    </citation>
    <scope>NUCLEOTIDE SEQUENCE</scope>
    <source>
        <strain evidence="6">NIVA-4/92</strain>
    </source>
</reference>
<keyword evidence="4" id="KW-0677">Repeat</keyword>
<name>A0A8J5XUI1_DIALT</name>
<evidence type="ECO:0000256" key="2">
    <source>
        <dbReference type="ARBA" id="ARBA00022490"/>
    </source>
</evidence>
<evidence type="ECO:0000256" key="4">
    <source>
        <dbReference type="ARBA" id="ARBA00022737"/>
    </source>
</evidence>
<dbReference type="InterPro" id="IPR001611">
    <property type="entry name" value="Leu-rich_rpt"/>
</dbReference>
<accession>A0A8J5XUI1</accession>
<dbReference type="SUPFAM" id="SSF52047">
    <property type="entry name" value="RNI-like"/>
    <property type="match status" value="1"/>
</dbReference>
<evidence type="ECO:0000256" key="3">
    <source>
        <dbReference type="ARBA" id="ARBA00022614"/>
    </source>
</evidence>
<proteinExistence type="predicted"/>
<evidence type="ECO:0000256" key="5">
    <source>
        <dbReference type="SAM" id="MobiDB-lite"/>
    </source>
</evidence>
<dbReference type="SMART" id="SM00369">
    <property type="entry name" value="LRR_TYP"/>
    <property type="match status" value="4"/>
</dbReference>
<dbReference type="GO" id="GO:0005737">
    <property type="term" value="C:cytoplasm"/>
    <property type="evidence" value="ECO:0007669"/>
    <property type="project" value="UniProtKB-SubCell"/>
</dbReference>
<dbReference type="Pfam" id="PF13855">
    <property type="entry name" value="LRR_8"/>
    <property type="match status" value="1"/>
</dbReference>
<dbReference type="PANTHER" id="PTHR22710:SF2">
    <property type="entry name" value="X-RAY RADIATION RESISTANCE-ASSOCIATED PROTEIN 1"/>
    <property type="match status" value="1"/>
</dbReference>
<comment type="caution">
    <text evidence="6">The sequence shown here is derived from an EMBL/GenBank/DDBJ whole genome shotgun (WGS) entry which is preliminary data.</text>
</comment>
<dbReference type="AlphaFoldDB" id="A0A8J5XUI1"/>
<dbReference type="Gene3D" id="3.80.10.10">
    <property type="entry name" value="Ribonuclease Inhibitor"/>
    <property type="match status" value="2"/>
</dbReference>
<keyword evidence="3" id="KW-0433">Leucine-rich repeat</keyword>
<dbReference type="InterPro" id="IPR032675">
    <property type="entry name" value="LRR_dom_sf"/>
</dbReference>